<accession>A0A2S5CNV6</accession>
<gene>
    <name evidence="1" type="ORF">AADEFJLK_01982</name>
</gene>
<dbReference type="AlphaFoldDB" id="A0A2S5CNV6"/>
<name>A0A2S5CNV6_9GAMM</name>
<dbReference type="InterPro" id="IPR029044">
    <property type="entry name" value="Nucleotide-diphossugar_trans"/>
</dbReference>
<comment type="caution">
    <text evidence="1">The sequence shown here is derived from an EMBL/GenBank/DDBJ whole genome shotgun (WGS) entry which is preliminary data.</text>
</comment>
<dbReference type="Proteomes" id="UP000237423">
    <property type="component" value="Unassembled WGS sequence"/>
</dbReference>
<dbReference type="Pfam" id="PF13704">
    <property type="entry name" value="Glyco_tranf_2_4"/>
    <property type="match status" value="1"/>
</dbReference>
<dbReference type="SUPFAM" id="SSF53448">
    <property type="entry name" value="Nucleotide-diphospho-sugar transferases"/>
    <property type="match status" value="1"/>
</dbReference>
<evidence type="ECO:0000313" key="1">
    <source>
        <dbReference type="EMBL" id="POZ52500.1"/>
    </source>
</evidence>
<reference evidence="1 2" key="1">
    <citation type="submission" date="2017-11" db="EMBL/GenBank/DDBJ databases">
        <title>Draft Genome Sequence of Methylobacter psychrotolerans Sph1T, an Obligate Methanotroph from Low-Temperature Environments.</title>
        <authorList>
            <person name="Oshkin I.Y."/>
            <person name="Miroshnikov K."/>
            <person name="Belova S.E."/>
            <person name="Korzhenkov A."/>
            <person name="Toshchakov S.V."/>
            <person name="Dedysh S.N."/>
        </authorList>
    </citation>
    <scope>NUCLEOTIDE SEQUENCE [LARGE SCALE GENOMIC DNA]</scope>
    <source>
        <strain evidence="1 2">Sph1</strain>
    </source>
</reference>
<dbReference type="GO" id="GO:0016740">
    <property type="term" value="F:transferase activity"/>
    <property type="evidence" value="ECO:0007669"/>
    <property type="project" value="UniProtKB-KW"/>
</dbReference>
<proteinExistence type="predicted"/>
<organism evidence="1 2">
    <name type="scientific">Methylovulum psychrotolerans</name>
    <dbReference type="NCBI Taxonomy" id="1704499"/>
    <lineage>
        <taxon>Bacteria</taxon>
        <taxon>Pseudomonadati</taxon>
        <taxon>Pseudomonadota</taxon>
        <taxon>Gammaproteobacteria</taxon>
        <taxon>Methylococcales</taxon>
        <taxon>Methylococcaceae</taxon>
        <taxon>Methylovulum</taxon>
    </lineage>
</organism>
<dbReference type="RefSeq" id="WP_211299187.1">
    <property type="nucleotide sequence ID" value="NZ_PGFZ01000003.1"/>
</dbReference>
<keyword evidence="1" id="KW-0808">Transferase</keyword>
<dbReference type="EMBL" id="PGFZ01000003">
    <property type="protein sequence ID" value="POZ52500.1"/>
    <property type="molecule type" value="Genomic_DNA"/>
</dbReference>
<sequence length="333" mass="38907">MRKILRFLKKALPLQLKARRHGRDLALVKDCTAHINGKDILAFIVLRNEAVRLPYFFDYYRHLGVGHFLIIDNGSDDGLLEVIGAAADCSVWHTQASYKAAKFGVHWLNFLLRKYGTGHWCLTVDPDEFLVYPYSDSRNLRELTHYLEQEGKPSLFTLMLDMYSDTAIEQATYQAGQDPLAICPWFDGTGYYQDKRPHYGEWWIRGGVRRRAFFADQPEHSPALNKTVLVHWRWYYAYIASTHIVWPNRLNNPHFADTLAPTGCLLHFKYLSLLREKAEEEVHRQEHYAGSFEYQRYLAGLDAQAYLWTSASVRFQDWRQCVDLGLMTTGRWF</sequence>
<protein>
    <submittedName>
        <fullName evidence="1">Glycosyltransferase family 2 protein</fullName>
    </submittedName>
</protein>
<evidence type="ECO:0000313" key="2">
    <source>
        <dbReference type="Proteomes" id="UP000237423"/>
    </source>
</evidence>